<dbReference type="EC" id="2.7.7.87" evidence="3 13"/>
<dbReference type="SUPFAM" id="SSF55821">
    <property type="entry name" value="YrdC/RibB"/>
    <property type="match status" value="1"/>
</dbReference>
<keyword evidence="5 13" id="KW-0963">Cytoplasm</keyword>
<dbReference type="InterPro" id="IPR050156">
    <property type="entry name" value="TC-AMP_synthase_SUA5"/>
</dbReference>
<evidence type="ECO:0000313" key="16">
    <source>
        <dbReference type="EMBL" id="OAM88230.1"/>
    </source>
</evidence>
<evidence type="ECO:0000256" key="7">
    <source>
        <dbReference type="ARBA" id="ARBA00022694"/>
    </source>
</evidence>
<dbReference type="OrthoDB" id="9814580at2"/>
<dbReference type="GO" id="GO:0003725">
    <property type="term" value="F:double-stranded RNA binding"/>
    <property type="evidence" value="ECO:0007669"/>
    <property type="project" value="UniProtKB-UniRule"/>
</dbReference>
<dbReference type="NCBIfam" id="TIGR00057">
    <property type="entry name" value="L-threonylcarbamoyladenylate synthase"/>
    <property type="match status" value="1"/>
</dbReference>
<feature type="binding site" evidence="14">
    <location>
        <position position="117"/>
    </location>
    <ligand>
        <name>L-threonine</name>
        <dbReference type="ChEBI" id="CHEBI:57926"/>
    </ligand>
</feature>
<dbReference type="GO" id="GO:0061710">
    <property type="term" value="F:L-threonylcarbamoyladenylate synthase"/>
    <property type="evidence" value="ECO:0007669"/>
    <property type="project" value="UniProtKB-EC"/>
</dbReference>
<name>A0A178IE17_9BACT</name>
<keyword evidence="9 13" id="KW-0547">Nucleotide-binding</keyword>
<dbReference type="Gene3D" id="3.90.870.10">
    <property type="entry name" value="DHBP synthase"/>
    <property type="match status" value="1"/>
</dbReference>
<feature type="binding site" evidence="14">
    <location>
        <position position="139"/>
    </location>
    <ligand>
        <name>ATP</name>
        <dbReference type="ChEBI" id="CHEBI:30616"/>
    </ligand>
</feature>
<dbReference type="InterPro" id="IPR038385">
    <property type="entry name" value="Sua5/YwlC_C"/>
</dbReference>
<feature type="binding site" evidence="14">
    <location>
        <position position="192"/>
    </location>
    <ligand>
        <name>ATP</name>
        <dbReference type="ChEBI" id="CHEBI:30616"/>
    </ligand>
</feature>
<protein>
    <recommendedName>
        <fullName evidence="4 13">Threonylcarbamoyl-AMP synthase</fullName>
        <shortName evidence="13">TC-AMP synthase</shortName>
        <ecNumber evidence="3 13">2.7.7.87</ecNumber>
    </recommendedName>
    <alternativeName>
        <fullName evidence="11 13">L-threonylcarbamoyladenylate synthase</fullName>
    </alternativeName>
</protein>
<dbReference type="AlphaFoldDB" id="A0A178IE17"/>
<dbReference type="Pfam" id="PF03481">
    <property type="entry name" value="Sua5_C"/>
    <property type="match status" value="1"/>
</dbReference>
<dbReference type="GO" id="GO:0005524">
    <property type="term" value="F:ATP binding"/>
    <property type="evidence" value="ECO:0007669"/>
    <property type="project" value="UniProtKB-UniRule"/>
</dbReference>
<dbReference type="PIRSF" id="PIRSF004930">
    <property type="entry name" value="Tln_factor_SUA5"/>
    <property type="match status" value="1"/>
</dbReference>
<comment type="function">
    <text evidence="13">Required for the formation of a threonylcarbamoyl group on adenosine at position 37 (t(6)A37) in tRNAs that read codons beginning with adenine.</text>
</comment>
<keyword evidence="8 13" id="KW-0548">Nucleotidyltransferase</keyword>
<comment type="caution">
    <text evidence="16">The sequence shown here is derived from an EMBL/GenBank/DDBJ whole genome shotgun (WGS) entry which is preliminary data.</text>
</comment>
<feature type="binding site" evidence="14">
    <location>
        <position position="147"/>
    </location>
    <ligand>
        <name>ATP</name>
        <dbReference type="ChEBI" id="CHEBI:30616"/>
    </ligand>
</feature>
<dbReference type="GO" id="GO:0006450">
    <property type="term" value="P:regulation of translational fidelity"/>
    <property type="evidence" value="ECO:0007669"/>
    <property type="project" value="TreeGrafter"/>
</dbReference>
<evidence type="ECO:0000256" key="1">
    <source>
        <dbReference type="ARBA" id="ARBA00004496"/>
    </source>
</evidence>
<feature type="domain" description="YrdC-like" evidence="15">
    <location>
        <begin position="10"/>
        <end position="196"/>
    </location>
</feature>
<dbReference type="GO" id="GO:0000049">
    <property type="term" value="F:tRNA binding"/>
    <property type="evidence" value="ECO:0007669"/>
    <property type="project" value="TreeGrafter"/>
</dbReference>
<dbReference type="PROSITE" id="PS51163">
    <property type="entry name" value="YRDC"/>
    <property type="match status" value="1"/>
</dbReference>
<dbReference type="EMBL" id="LRRQ01000141">
    <property type="protein sequence ID" value="OAM88230.1"/>
    <property type="molecule type" value="Genomic_DNA"/>
</dbReference>
<evidence type="ECO:0000256" key="2">
    <source>
        <dbReference type="ARBA" id="ARBA00007663"/>
    </source>
</evidence>
<keyword evidence="6 13" id="KW-0808">Transferase</keyword>
<evidence type="ECO:0000256" key="11">
    <source>
        <dbReference type="ARBA" id="ARBA00029774"/>
    </source>
</evidence>
<feature type="binding site" evidence="14">
    <location>
        <position position="137"/>
    </location>
    <ligand>
        <name>L-threonine</name>
        <dbReference type="ChEBI" id="CHEBI:57926"/>
    </ligand>
</feature>
<dbReference type="InterPro" id="IPR006070">
    <property type="entry name" value="Sua5-like_dom"/>
</dbReference>
<feature type="binding site" evidence="14">
    <location>
        <position position="32"/>
    </location>
    <ligand>
        <name>L-threonine</name>
        <dbReference type="ChEBI" id="CHEBI:57926"/>
    </ligand>
</feature>
<evidence type="ECO:0000256" key="12">
    <source>
        <dbReference type="ARBA" id="ARBA00048366"/>
    </source>
</evidence>
<evidence type="ECO:0000256" key="3">
    <source>
        <dbReference type="ARBA" id="ARBA00012584"/>
    </source>
</evidence>
<dbReference type="PANTHER" id="PTHR17490:SF16">
    <property type="entry name" value="THREONYLCARBAMOYL-AMP SYNTHASE"/>
    <property type="match status" value="1"/>
</dbReference>
<dbReference type="PANTHER" id="PTHR17490">
    <property type="entry name" value="SUA5"/>
    <property type="match status" value="1"/>
</dbReference>
<feature type="binding site" evidence="14">
    <location>
        <position position="64"/>
    </location>
    <ligand>
        <name>L-threonine</name>
        <dbReference type="ChEBI" id="CHEBI:57926"/>
    </ligand>
</feature>
<evidence type="ECO:0000256" key="14">
    <source>
        <dbReference type="PIRSR" id="PIRSR004930-1"/>
    </source>
</evidence>
<reference evidence="16 17" key="1">
    <citation type="submission" date="2016-01" db="EMBL/GenBank/DDBJ databases">
        <title>High potential of lignocellulose degradation of a new Verrucomicrobia species.</title>
        <authorList>
            <person name="Wang Y."/>
            <person name="Shi Y."/>
            <person name="Qiu Z."/>
            <person name="Liu S."/>
            <person name="Yang H."/>
        </authorList>
    </citation>
    <scope>NUCLEOTIDE SEQUENCE [LARGE SCALE GENOMIC DNA]</scope>
    <source>
        <strain evidence="16 17">TSB47</strain>
    </source>
</reference>
<feature type="binding site" evidence="14">
    <location>
        <position position="259"/>
    </location>
    <ligand>
        <name>ATP</name>
        <dbReference type="ChEBI" id="CHEBI:30616"/>
    </ligand>
</feature>
<accession>A0A178IE17</accession>
<evidence type="ECO:0000256" key="10">
    <source>
        <dbReference type="ARBA" id="ARBA00022840"/>
    </source>
</evidence>
<organism evidence="16 17">
    <name type="scientific">Termitidicoccus mucosus</name>
    <dbReference type="NCBI Taxonomy" id="1184151"/>
    <lineage>
        <taxon>Bacteria</taxon>
        <taxon>Pseudomonadati</taxon>
        <taxon>Verrucomicrobiota</taxon>
        <taxon>Opitutia</taxon>
        <taxon>Opitutales</taxon>
        <taxon>Opitutaceae</taxon>
        <taxon>Termitidicoccus</taxon>
    </lineage>
</organism>
<sequence length="358" mass="37595">MHARVFRGTPANLVRLARALQRGELVAVPTETVYGLAANALSPRACEAIFQAKGRPSNDPLIVHIHRLAQLDALAHRNAAVGPLARAFWPGPLTLVLPKKAVVPGIVTSGLPSVAIRMPAHRVFRALLKLCGLPLAAPSANPFGYVSPTSPAHVLDGLGTKIRHILDGGPASIGLESTILDIRDPRRPAILRPGAISAADIGRVLGVRVRSPARKNTGAGVAADGPVCNPLGCKPGATGAMPASASPAAIAPGMLTKHYSPRLPLTLHKSLTLAQALALPRDEAALLLRRPRRAAPDNVFWLSEAGGLDEAARNLFAKLRALDVPSPRRKRLHVALAPGRSALALAINDRLTRAAAKR</sequence>
<dbReference type="InterPro" id="IPR010923">
    <property type="entry name" value="T(6)A37_SUA5"/>
</dbReference>
<evidence type="ECO:0000313" key="17">
    <source>
        <dbReference type="Proteomes" id="UP000078486"/>
    </source>
</evidence>
<evidence type="ECO:0000256" key="4">
    <source>
        <dbReference type="ARBA" id="ARBA00015492"/>
    </source>
</evidence>
<dbReference type="Gene3D" id="3.40.50.11030">
    <property type="entry name" value="Threonylcarbamoyl-AMP synthase, C-terminal domain"/>
    <property type="match status" value="1"/>
</dbReference>
<evidence type="ECO:0000256" key="5">
    <source>
        <dbReference type="ARBA" id="ARBA00022490"/>
    </source>
</evidence>
<evidence type="ECO:0000256" key="9">
    <source>
        <dbReference type="ARBA" id="ARBA00022741"/>
    </source>
</evidence>
<keyword evidence="10 13" id="KW-0067">ATP-binding</keyword>
<keyword evidence="17" id="KW-1185">Reference proteome</keyword>
<feature type="binding site" evidence="14">
    <location>
        <position position="55"/>
    </location>
    <ligand>
        <name>ATP</name>
        <dbReference type="ChEBI" id="CHEBI:30616"/>
    </ligand>
</feature>
<dbReference type="InterPro" id="IPR005145">
    <property type="entry name" value="Sua5_C"/>
</dbReference>
<keyword evidence="7 13" id="KW-0819">tRNA processing</keyword>
<dbReference type="FunFam" id="3.90.870.10:FF:000009">
    <property type="entry name" value="Threonylcarbamoyl-AMP synthase, putative"/>
    <property type="match status" value="1"/>
</dbReference>
<dbReference type="GO" id="GO:0008033">
    <property type="term" value="P:tRNA processing"/>
    <property type="evidence" value="ECO:0007669"/>
    <property type="project" value="UniProtKB-KW"/>
</dbReference>
<comment type="subcellular location">
    <subcellularLocation>
        <location evidence="1 13">Cytoplasm</location>
    </subcellularLocation>
</comment>
<dbReference type="Pfam" id="PF01300">
    <property type="entry name" value="Sua5_yciO_yrdC"/>
    <property type="match status" value="1"/>
</dbReference>
<proteinExistence type="inferred from homology"/>
<comment type="catalytic activity">
    <reaction evidence="12 13">
        <text>L-threonine + hydrogencarbonate + ATP = L-threonylcarbamoyladenylate + diphosphate + H2O</text>
        <dbReference type="Rhea" id="RHEA:36407"/>
        <dbReference type="ChEBI" id="CHEBI:15377"/>
        <dbReference type="ChEBI" id="CHEBI:17544"/>
        <dbReference type="ChEBI" id="CHEBI:30616"/>
        <dbReference type="ChEBI" id="CHEBI:33019"/>
        <dbReference type="ChEBI" id="CHEBI:57926"/>
        <dbReference type="ChEBI" id="CHEBI:73682"/>
        <dbReference type="EC" id="2.7.7.87"/>
    </reaction>
</comment>
<dbReference type="Proteomes" id="UP000078486">
    <property type="component" value="Unassembled WGS sequence"/>
</dbReference>
<evidence type="ECO:0000256" key="6">
    <source>
        <dbReference type="ARBA" id="ARBA00022679"/>
    </source>
</evidence>
<gene>
    <name evidence="16" type="ORF">AW736_18065</name>
</gene>
<evidence type="ECO:0000256" key="8">
    <source>
        <dbReference type="ARBA" id="ARBA00022695"/>
    </source>
</evidence>
<evidence type="ECO:0000259" key="15">
    <source>
        <dbReference type="PROSITE" id="PS51163"/>
    </source>
</evidence>
<dbReference type="GO" id="GO:0005737">
    <property type="term" value="C:cytoplasm"/>
    <property type="evidence" value="ECO:0007669"/>
    <property type="project" value="UniProtKB-SubCell"/>
</dbReference>
<feature type="binding site" evidence="14">
    <location>
        <position position="177"/>
    </location>
    <ligand>
        <name>L-threonine</name>
        <dbReference type="ChEBI" id="CHEBI:57926"/>
    </ligand>
</feature>
<evidence type="ECO:0000256" key="13">
    <source>
        <dbReference type="PIRNR" id="PIRNR004930"/>
    </source>
</evidence>
<dbReference type="STRING" id="1184151.AW736_18065"/>
<dbReference type="InterPro" id="IPR017945">
    <property type="entry name" value="DHBP_synth_RibB-like_a/b_dom"/>
</dbReference>
<comment type="similarity">
    <text evidence="2 13">Belongs to the SUA5 family.</text>
</comment>